<comment type="catalytic activity">
    <reaction evidence="7">
        <text>N(6)-[(R)-S(8)-aminomethyldihydrolipoyl]-L-lysyl-[protein] + (6S)-5,6,7,8-tetrahydrofolate = N(6)-[(R)-dihydrolipoyl]-L-lysyl-[protein] + (6R)-5,10-methylene-5,6,7,8-tetrahydrofolate + NH4(+)</text>
        <dbReference type="Rhea" id="RHEA:16945"/>
        <dbReference type="Rhea" id="RHEA-COMP:10475"/>
        <dbReference type="Rhea" id="RHEA-COMP:10492"/>
        <dbReference type="ChEBI" id="CHEBI:15636"/>
        <dbReference type="ChEBI" id="CHEBI:28938"/>
        <dbReference type="ChEBI" id="CHEBI:57453"/>
        <dbReference type="ChEBI" id="CHEBI:83100"/>
        <dbReference type="ChEBI" id="CHEBI:83143"/>
        <dbReference type="EC" id="2.1.2.10"/>
    </reaction>
</comment>
<dbReference type="Gene3D" id="3.30.70.1400">
    <property type="entry name" value="Aminomethyltransferase beta-barrel domains"/>
    <property type="match status" value="1"/>
</dbReference>
<dbReference type="PANTHER" id="PTHR43757">
    <property type="entry name" value="AMINOMETHYLTRANSFERASE"/>
    <property type="match status" value="1"/>
</dbReference>
<evidence type="ECO:0000256" key="1">
    <source>
        <dbReference type="ARBA" id="ARBA00008609"/>
    </source>
</evidence>
<evidence type="ECO:0000256" key="6">
    <source>
        <dbReference type="ARBA" id="ARBA00031395"/>
    </source>
</evidence>
<accession>A0A0H2N060</accession>
<dbReference type="SUPFAM" id="SSF101790">
    <property type="entry name" value="Aminomethyltransferase beta-barrel domain"/>
    <property type="match status" value="1"/>
</dbReference>
<evidence type="ECO:0000256" key="4">
    <source>
        <dbReference type="ARBA" id="ARBA00022679"/>
    </source>
</evidence>
<evidence type="ECO:0000259" key="9">
    <source>
        <dbReference type="Pfam" id="PF01571"/>
    </source>
</evidence>
<feature type="binding site" evidence="8">
    <location>
        <position position="214"/>
    </location>
    <ligand>
        <name>substrate</name>
    </ligand>
</feature>
<evidence type="ECO:0000256" key="8">
    <source>
        <dbReference type="PIRSR" id="PIRSR006487-1"/>
    </source>
</evidence>
<comment type="similarity">
    <text evidence="1">Belongs to the GcvT family.</text>
</comment>
<dbReference type="GO" id="GO:0004047">
    <property type="term" value="F:aminomethyltransferase activity"/>
    <property type="evidence" value="ECO:0007669"/>
    <property type="project" value="UniProtKB-EC"/>
</dbReference>
<evidence type="ECO:0000313" key="11">
    <source>
        <dbReference type="EMBL" id="KLN62300.1"/>
    </source>
</evidence>
<dbReference type="Pfam" id="PF01571">
    <property type="entry name" value="GCV_T"/>
    <property type="match status" value="1"/>
</dbReference>
<dbReference type="FunFam" id="3.30.70.1400:FF:000001">
    <property type="entry name" value="Aminomethyltransferase"/>
    <property type="match status" value="1"/>
</dbReference>
<comment type="caution">
    <text evidence="11">The sequence shown here is derived from an EMBL/GenBank/DDBJ whole genome shotgun (WGS) entry which is preliminary data.</text>
</comment>
<dbReference type="FunFam" id="4.10.1250.10:FF:000002">
    <property type="entry name" value="Aminomethyltransferase"/>
    <property type="match status" value="1"/>
</dbReference>
<dbReference type="EMBL" id="LAQL01000002">
    <property type="protein sequence ID" value="KLN62300.1"/>
    <property type="molecule type" value="Genomic_DNA"/>
</dbReference>
<dbReference type="InterPro" id="IPR013977">
    <property type="entry name" value="GcvT_C"/>
</dbReference>
<keyword evidence="3" id="KW-0032">Aminotransferase</keyword>
<dbReference type="InterPro" id="IPR006223">
    <property type="entry name" value="GcvT"/>
</dbReference>
<feature type="domain" description="GCVT N-terminal" evidence="9">
    <location>
        <begin position="28"/>
        <end position="277"/>
    </location>
</feature>
<dbReference type="PIRSF" id="PIRSF006487">
    <property type="entry name" value="GcvT"/>
    <property type="match status" value="1"/>
</dbReference>
<dbReference type="InterPro" id="IPR027266">
    <property type="entry name" value="TrmE/GcvT-like"/>
</dbReference>
<name>A0A0H2N060_9PROT</name>
<evidence type="ECO:0000256" key="2">
    <source>
        <dbReference type="ARBA" id="ARBA00012616"/>
    </source>
</evidence>
<evidence type="ECO:0000259" key="10">
    <source>
        <dbReference type="Pfam" id="PF08669"/>
    </source>
</evidence>
<dbReference type="InterPro" id="IPR006222">
    <property type="entry name" value="GCVT_N"/>
</dbReference>
<protein>
    <recommendedName>
        <fullName evidence="2">aminomethyltransferase</fullName>
        <ecNumber evidence="2">2.1.2.10</ecNumber>
    </recommendedName>
    <alternativeName>
        <fullName evidence="6">Glycine cleavage system T protein</fullName>
    </alternativeName>
</protein>
<dbReference type="NCBIfam" id="TIGR00528">
    <property type="entry name" value="gcvT"/>
    <property type="match status" value="1"/>
</dbReference>
<dbReference type="GO" id="GO:0005960">
    <property type="term" value="C:glycine cleavage complex"/>
    <property type="evidence" value="ECO:0007669"/>
    <property type="project" value="InterPro"/>
</dbReference>
<dbReference type="Gene3D" id="3.30.1360.120">
    <property type="entry name" value="Probable tRNA modification gtpase trme, domain 1"/>
    <property type="match status" value="1"/>
</dbReference>
<proteinExistence type="inferred from homology"/>
<dbReference type="Proteomes" id="UP000035444">
    <property type="component" value="Unassembled WGS sequence"/>
</dbReference>
<organism evidence="11 12">
    <name type="scientific">Kiloniella spongiae</name>
    <dbReference type="NCBI Taxonomy" id="1489064"/>
    <lineage>
        <taxon>Bacteria</taxon>
        <taxon>Pseudomonadati</taxon>
        <taxon>Pseudomonadota</taxon>
        <taxon>Alphaproteobacteria</taxon>
        <taxon>Rhodospirillales</taxon>
        <taxon>Kiloniellaceae</taxon>
        <taxon>Kiloniella</taxon>
    </lineage>
</organism>
<dbReference type="PATRIC" id="fig|1489064.4.peg.1311"/>
<sequence>MQWLSRRCVFPFVLWSLVMSEDLKKTPLYDLHVELGAKMVPFAGYSMPVQYPAGIMTEHKHTRASAAIFDVSHMGIVRLMGENAISALESLLPADLENLAENSIRYSFFTNDDGGILDDLMITKVPGGLSLVINAACKDADIAHIKSKIGDQVEVEVEYDNALIALQGPKSVDVLARFDARCADMKFMTFMTLEIDGVNCQVSRSGYTGEDGYEIAIPADKAVAIVRRLLDESEVEVAGLGARDSLRMEAGLCLYGNDIDTTTTPIEAGLLWAIQKRRRAEGGFPGDDIILKQITDGAPRRLVGILPEGRAPLRPGVEIANAEGEVVGKVTSGGFGPSVGGPIAIAYVASDYKTPDTAVNALVRGKEMPCKVVKMPFEQKSYFRG</sequence>
<dbReference type="Gene3D" id="2.40.30.110">
    <property type="entry name" value="Aminomethyltransferase beta-barrel domains"/>
    <property type="match status" value="1"/>
</dbReference>
<evidence type="ECO:0000313" key="12">
    <source>
        <dbReference type="Proteomes" id="UP000035444"/>
    </source>
</evidence>
<keyword evidence="5" id="KW-0809">Transit peptide</keyword>
<dbReference type="Gene3D" id="4.10.1250.10">
    <property type="entry name" value="Aminomethyltransferase fragment"/>
    <property type="match status" value="1"/>
</dbReference>
<dbReference type="STRING" id="1489064.WH96_01930"/>
<evidence type="ECO:0000256" key="3">
    <source>
        <dbReference type="ARBA" id="ARBA00022576"/>
    </source>
</evidence>
<dbReference type="InterPro" id="IPR028896">
    <property type="entry name" value="GcvT/YgfZ/DmdA"/>
</dbReference>
<keyword evidence="12" id="KW-1185">Reference proteome</keyword>
<reference evidence="11 12" key="1">
    <citation type="submission" date="2015-03" db="EMBL/GenBank/DDBJ databases">
        <title>Genome Sequence of Kiloniella spongiae MEBiC09566, isolated from a marine sponge.</title>
        <authorList>
            <person name="Shao Z."/>
            <person name="Wang L."/>
            <person name="Li X."/>
        </authorList>
    </citation>
    <scope>NUCLEOTIDE SEQUENCE [LARGE SCALE GENOMIC DNA]</scope>
    <source>
        <strain evidence="11 12">MEBiC09566</strain>
    </source>
</reference>
<evidence type="ECO:0000256" key="7">
    <source>
        <dbReference type="ARBA" id="ARBA00047665"/>
    </source>
</evidence>
<dbReference type="SUPFAM" id="SSF103025">
    <property type="entry name" value="Folate-binding domain"/>
    <property type="match status" value="1"/>
</dbReference>
<dbReference type="InterPro" id="IPR029043">
    <property type="entry name" value="GcvT/YgfZ_C"/>
</dbReference>
<feature type="domain" description="Aminomethyltransferase C-terminal" evidence="10">
    <location>
        <begin position="300"/>
        <end position="377"/>
    </location>
</feature>
<dbReference type="NCBIfam" id="NF010093">
    <property type="entry name" value="PRK13579.1"/>
    <property type="match status" value="1"/>
</dbReference>
<dbReference type="NCBIfam" id="NF001567">
    <property type="entry name" value="PRK00389.1"/>
    <property type="match status" value="1"/>
</dbReference>
<dbReference type="Pfam" id="PF08669">
    <property type="entry name" value="GCV_T_C"/>
    <property type="match status" value="1"/>
</dbReference>
<keyword evidence="4 11" id="KW-0808">Transferase</keyword>
<dbReference type="GO" id="GO:0006546">
    <property type="term" value="P:glycine catabolic process"/>
    <property type="evidence" value="ECO:0007669"/>
    <property type="project" value="InterPro"/>
</dbReference>
<evidence type="ECO:0000256" key="5">
    <source>
        <dbReference type="ARBA" id="ARBA00022946"/>
    </source>
</evidence>
<dbReference type="EC" id="2.1.2.10" evidence="2"/>
<gene>
    <name evidence="11" type="primary">gcvT</name>
    <name evidence="11" type="ORF">WH96_01930</name>
</gene>
<dbReference type="GO" id="GO:0008483">
    <property type="term" value="F:transaminase activity"/>
    <property type="evidence" value="ECO:0007669"/>
    <property type="project" value="UniProtKB-KW"/>
</dbReference>
<dbReference type="AlphaFoldDB" id="A0A0H2N060"/>
<dbReference type="PANTHER" id="PTHR43757:SF2">
    <property type="entry name" value="AMINOMETHYLTRANSFERASE, MITOCHONDRIAL"/>
    <property type="match status" value="1"/>
</dbReference>